<feature type="chain" id="PRO_5046115414" evidence="1">
    <location>
        <begin position="19"/>
        <end position="336"/>
    </location>
</feature>
<gene>
    <name evidence="2" type="ORF">OSR52_10420</name>
</gene>
<sequence length="336" mass="37598">MKLHILAILCMATTIIQAQEETGLWTSDRPDGHAPISVMGDHTHSKGDWMFSYRYMHMNMKDLHQGSSEASMQDALSQYMVTPKNMPMNMHMLGIMYAPSNKITLMAMANYQSQEMELQNRMGNEFNTASSGFGDLKISVLYTFFNKNRQKLHAQVGFSFPTGSINQEDVTPMSAPNKTILPYPMQIGSGTLDANLGLTYLKEWDKLSFGSQLMGIFRTGENSNDYLLGNEYSINNWMAVPVNSWLSFSGRVKWAAVEKIHGANPDLNPMMVVTADTANSGKTYAEAGLGFNLYAFKGSLKDVRFGFEATLPIYQNMNGIQLKNQETLTFGLQYSL</sequence>
<evidence type="ECO:0000256" key="1">
    <source>
        <dbReference type="SAM" id="SignalP"/>
    </source>
</evidence>
<evidence type="ECO:0000313" key="3">
    <source>
        <dbReference type="Proteomes" id="UP001153642"/>
    </source>
</evidence>
<keyword evidence="3" id="KW-1185">Reference proteome</keyword>
<dbReference type="EMBL" id="JAPMUA010000003">
    <property type="protein sequence ID" value="MDG3586285.1"/>
    <property type="molecule type" value="Genomic_DNA"/>
</dbReference>
<dbReference type="Proteomes" id="UP001153642">
    <property type="component" value="Unassembled WGS sequence"/>
</dbReference>
<organism evidence="2 3">
    <name type="scientific">Galbibacter pacificus</name>
    <dbReference type="NCBI Taxonomy" id="2996052"/>
    <lineage>
        <taxon>Bacteria</taxon>
        <taxon>Pseudomonadati</taxon>
        <taxon>Bacteroidota</taxon>
        <taxon>Flavobacteriia</taxon>
        <taxon>Flavobacteriales</taxon>
        <taxon>Flavobacteriaceae</taxon>
        <taxon>Galbibacter</taxon>
    </lineage>
</organism>
<keyword evidence="1" id="KW-0732">Signal</keyword>
<name>A0ABT6FSR0_9FLAO</name>
<evidence type="ECO:0000313" key="2">
    <source>
        <dbReference type="EMBL" id="MDG3586285.1"/>
    </source>
</evidence>
<comment type="caution">
    <text evidence="2">The sequence shown here is derived from an EMBL/GenBank/DDBJ whole genome shotgun (WGS) entry which is preliminary data.</text>
</comment>
<feature type="signal peptide" evidence="1">
    <location>
        <begin position="1"/>
        <end position="18"/>
    </location>
</feature>
<protein>
    <submittedName>
        <fullName evidence="2">Transporter</fullName>
    </submittedName>
</protein>
<reference evidence="2" key="1">
    <citation type="submission" date="2022-11" db="EMBL/GenBank/DDBJ databases">
        <title>High-quality draft genome sequence of Galbibacter sp. strain CMA-7.</title>
        <authorList>
            <person name="Wei L."/>
            <person name="Dong C."/>
            <person name="Shao Z."/>
        </authorList>
    </citation>
    <scope>NUCLEOTIDE SEQUENCE</scope>
    <source>
        <strain evidence="2">CMA-7</strain>
    </source>
</reference>
<dbReference type="RefSeq" id="WP_277899809.1">
    <property type="nucleotide sequence ID" value="NZ_JAPMUA010000003.1"/>
</dbReference>
<proteinExistence type="predicted"/>
<accession>A0ABT6FSR0</accession>